<dbReference type="Proteomes" id="UP000828251">
    <property type="component" value="Unassembled WGS sequence"/>
</dbReference>
<sequence length="98" mass="11494">MDSTLPCLPKTRFDLVRHRRCNNFCTTPIELVIEVIVYEFYTALKDQKNCRQQAPTHNASDVTAYGVVMLYSILQKDQICIGYWIYEEMLKCIGIRKQ</sequence>
<evidence type="ECO:0000313" key="1">
    <source>
        <dbReference type="EMBL" id="KAH1130255.1"/>
    </source>
</evidence>
<gene>
    <name evidence="1" type="ORF">J1N35_001633</name>
</gene>
<reference evidence="1 2" key="1">
    <citation type="journal article" date="2021" name="Plant Biotechnol. J.">
        <title>Multi-omics assisted identification of the key and species-specific regulatory components of drought-tolerant mechanisms in Gossypium stocksii.</title>
        <authorList>
            <person name="Yu D."/>
            <person name="Ke L."/>
            <person name="Zhang D."/>
            <person name="Wu Y."/>
            <person name="Sun Y."/>
            <person name="Mei J."/>
            <person name="Sun J."/>
            <person name="Sun Y."/>
        </authorList>
    </citation>
    <scope>NUCLEOTIDE SEQUENCE [LARGE SCALE GENOMIC DNA]</scope>
    <source>
        <strain evidence="2">cv. E1</strain>
        <tissue evidence="1">Leaf</tissue>
    </source>
</reference>
<dbReference type="AlphaFoldDB" id="A0A9D3WJC9"/>
<dbReference type="EMBL" id="JAIQCV010000001">
    <property type="protein sequence ID" value="KAH1130255.1"/>
    <property type="molecule type" value="Genomic_DNA"/>
</dbReference>
<feature type="non-terminal residue" evidence="1">
    <location>
        <position position="98"/>
    </location>
</feature>
<protein>
    <submittedName>
        <fullName evidence="1">Uncharacterized protein</fullName>
    </submittedName>
</protein>
<comment type="caution">
    <text evidence="1">The sequence shown here is derived from an EMBL/GenBank/DDBJ whole genome shotgun (WGS) entry which is preliminary data.</text>
</comment>
<evidence type="ECO:0000313" key="2">
    <source>
        <dbReference type="Proteomes" id="UP000828251"/>
    </source>
</evidence>
<organism evidence="1 2">
    <name type="scientific">Gossypium stocksii</name>
    <dbReference type="NCBI Taxonomy" id="47602"/>
    <lineage>
        <taxon>Eukaryota</taxon>
        <taxon>Viridiplantae</taxon>
        <taxon>Streptophyta</taxon>
        <taxon>Embryophyta</taxon>
        <taxon>Tracheophyta</taxon>
        <taxon>Spermatophyta</taxon>
        <taxon>Magnoliopsida</taxon>
        <taxon>eudicotyledons</taxon>
        <taxon>Gunneridae</taxon>
        <taxon>Pentapetalae</taxon>
        <taxon>rosids</taxon>
        <taxon>malvids</taxon>
        <taxon>Malvales</taxon>
        <taxon>Malvaceae</taxon>
        <taxon>Malvoideae</taxon>
        <taxon>Gossypium</taxon>
    </lineage>
</organism>
<name>A0A9D3WJC9_9ROSI</name>
<accession>A0A9D3WJC9</accession>
<keyword evidence="2" id="KW-1185">Reference proteome</keyword>
<proteinExistence type="predicted"/>